<dbReference type="AlphaFoldDB" id="E4WZY4"/>
<reference evidence="1" key="1">
    <citation type="journal article" date="2010" name="Science">
        <title>Plasticity of animal genome architecture unmasked by rapid evolution of a pelagic tunicate.</title>
        <authorList>
            <person name="Denoeud F."/>
            <person name="Henriet S."/>
            <person name="Mungpakdee S."/>
            <person name="Aury J.M."/>
            <person name="Da Silva C."/>
            <person name="Brinkmann H."/>
            <person name="Mikhaleva J."/>
            <person name="Olsen L.C."/>
            <person name="Jubin C."/>
            <person name="Canestro C."/>
            <person name="Bouquet J.M."/>
            <person name="Danks G."/>
            <person name="Poulain J."/>
            <person name="Campsteijn C."/>
            <person name="Adamski M."/>
            <person name="Cross I."/>
            <person name="Yadetie F."/>
            <person name="Muffato M."/>
            <person name="Louis A."/>
            <person name="Butcher S."/>
            <person name="Tsagkogeorga G."/>
            <person name="Konrad A."/>
            <person name="Singh S."/>
            <person name="Jensen M.F."/>
            <person name="Cong E.H."/>
            <person name="Eikeseth-Otteraa H."/>
            <person name="Noel B."/>
            <person name="Anthouard V."/>
            <person name="Porcel B.M."/>
            <person name="Kachouri-Lafond R."/>
            <person name="Nishino A."/>
            <person name="Ugolini M."/>
            <person name="Chourrout P."/>
            <person name="Nishida H."/>
            <person name="Aasland R."/>
            <person name="Huzurbazar S."/>
            <person name="Westhof E."/>
            <person name="Delsuc F."/>
            <person name="Lehrach H."/>
            <person name="Reinhardt R."/>
            <person name="Weissenbach J."/>
            <person name="Roy S.W."/>
            <person name="Artiguenave F."/>
            <person name="Postlethwait J.H."/>
            <person name="Manak J.R."/>
            <person name="Thompson E.M."/>
            <person name="Jaillon O."/>
            <person name="Du Pasquier L."/>
            <person name="Boudinot P."/>
            <person name="Liberles D.A."/>
            <person name="Volff J.N."/>
            <person name="Philippe H."/>
            <person name="Lenhard B."/>
            <person name="Roest Crollius H."/>
            <person name="Wincker P."/>
            <person name="Chourrout D."/>
        </authorList>
    </citation>
    <scope>NUCLEOTIDE SEQUENCE [LARGE SCALE GENOMIC DNA]</scope>
</reference>
<dbReference type="InterPro" id="IPR039491">
    <property type="entry name" value="REX1-B"/>
</dbReference>
<dbReference type="Pfam" id="PF14966">
    <property type="entry name" value="DNA_repr_REX1B"/>
    <property type="match status" value="1"/>
</dbReference>
<dbReference type="Proteomes" id="UP000001307">
    <property type="component" value="Unassembled WGS sequence"/>
</dbReference>
<gene>
    <name evidence="1" type="ORF">GSOID_T00015010001</name>
</gene>
<sequence length="140" mass="16400">MTNKLETKIFAIQEQRAKEHTQMERAFEEFGNQSEIEKYRVELDSISKSMRKLAVETATLRKELTVAGKDELASIVFDLQKQEEELLLIRFDFVCSTLYSAAYQVSRSQKNEDEADLKDTRRRVRNSIAELLQDYRAELD</sequence>
<dbReference type="EMBL" id="FN653020">
    <property type="protein sequence ID" value="CBY23082.1"/>
    <property type="molecule type" value="Genomic_DNA"/>
</dbReference>
<name>E4WZY4_OIKDI</name>
<dbReference type="InParanoid" id="E4WZY4"/>
<evidence type="ECO:0000313" key="1">
    <source>
        <dbReference type="EMBL" id="CBY23082.1"/>
    </source>
</evidence>
<organism evidence="1">
    <name type="scientific">Oikopleura dioica</name>
    <name type="common">Tunicate</name>
    <dbReference type="NCBI Taxonomy" id="34765"/>
    <lineage>
        <taxon>Eukaryota</taxon>
        <taxon>Metazoa</taxon>
        <taxon>Chordata</taxon>
        <taxon>Tunicata</taxon>
        <taxon>Appendicularia</taxon>
        <taxon>Copelata</taxon>
        <taxon>Oikopleuridae</taxon>
        <taxon>Oikopleura</taxon>
    </lineage>
</organism>
<protein>
    <submittedName>
        <fullName evidence="1">Uncharacterized protein</fullName>
    </submittedName>
</protein>
<keyword evidence="2" id="KW-1185">Reference proteome</keyword>
<proteinExistence type="predicted"/>
<dbReference type="OrthoDB" id="10395181at2759"/>
<evidence type="ECO:0000313" key="2">
    <source>
        <dbReference type="Proteomes" id="UP000001307"/>
    </source>
</evidence>
<accession>E4WZY4</accession>